<feature type="compositionally biased region" description="Basic and acidic residues" evidence="1">
    <location>
        <begin position="12"/>
        <end position="22"/>
    </location>
</feature>
<dbReference type="EMBL" id="UNSH01000056">
    <property type="protein sequence ID" value="SZF03702.1"/>
    <property type="molecule type" value="Genomic_DNA"/>
</dbReference>
<sequence>MPPVRTTASRAGKSERTHEENVERAFIAASRRCDRTLEARLESARRASEIHKARTGRGLRITEKDVQNEEMYEEEDDDLPLQYRHLTAGFQTSSPEFNRRFAAYLTTHVAVRTALEQSIIQSYAQQQQASGYDPNQSFQGQHYGMYPSPLLAHQAQNQPSPAISTVQAQPTSTRYSPYQIPSRATASTLPQQKGTPCNSSPSMPMTSAYMSPGVPYTEKQTGTLPTATDRPIDEISASSTSESYLNKNMTQPFQTSQSEDPQNPYSQSFNTNMASLGPFSMALPAETQAFLGPNIGYHSHSGNGSINGQNINLKANLHSFTGDNMQMMMDHIKPEALSNPEGLNSTLLPESTPHDSPYLYGNQIYSNITQPTSGSNCAITPVSEIDEDDWRYFININRSDGSPLSD</sequence>
<evidence type="ECO:0000313" key="2">
    <source>
        <dbReference type="EMBL" id="SZF03702.1"/>
    </source>
</evidence>
<feature type="region of interest" description="Disordered" evidence="1">
    <location>
        <begin position="251"/>
        <end position="271"/>
    </location>
</feature>
<gene>
    <name evidence="2" type="ORF">BLGHR1_14496</name>
</gene>
<evidence type="ECO:0000313" key="3">
    <source>
        <dbReference type="Proteomes" id="UP000275772"/>
    </source>
</evidence>
<accession>A0A383UWM7</accession>
<dbReference type="Proteomes" id="UP000275772">
    <property type="component" value="Unassembled WGS sequence"/>
</dbReference>
<reference evidence="2 3" key="1">
    <citation type="submission" date="2017-11" db="EMBL/GenBank/DDBJ databases">
        <authorList>
            <person name="Kracher B."/>
        </authorList>
    </citation>
    <scope>NUCLEOTIDE SEQUENCE [LARGE SCALE GENOMIC DNA]</scope>
    <source>
        <strain evidence="2 3">RACE1</strain>
    </source>
</reference>
<evidence type="ECO:0000256" key="1">
    <source>
        <dbReference type="SAM" id="MobiDB-lite"/>
    </source>
</evidence>
<organism evidence="2 3">
    <name type="scientific">Blumeria hordei</name>
    <name type="common">Barley powdery mildew</name>
    <name type="synonym">Blumeria graminis f. sp. hordei</name>
    <dbReference type="NCBI Taxonomy" id="2867405"/>
    <lineage>
        <taxon>Eukaryota</taxon>
        <taxon>Fungi</taxon>
        <taxon>Dikarya</taxon>
        <taxon>Ascomycota</taxon>
        <taxon>Pezizomycotina</taxon>
        <taxon>Leotiomycetes</taxon>
        <taxon>Erysiphales</taxon>
        <taxon>Erysiphaceae</taxon>
        <taxon>Blumeria</taxon>
    </lineage>
</organism>
<protein>
    <submittedName>
        <fullName evidence="2">Uncharacterized protein</fullName>
    </submittedName>
</protein>
<name>A0A383UWM7_BLUHO</name>
<feature type="compositionally biased region" description="Polar residues" evidence="1">
    <location>
        <begin position="182"/>
        <end position="209"/>
    </location>
</feature>
<dbReference type="VEuPathDB" id="FungiDB:BLGHR1_14496"/>
<dbReference type="AlphaFoldDB" id="A0A383UWM7"/>
<feature type="compositionally biased region" description="Polar residues" evidence="1">
    <location>
        <begin position="154"/>
        <end position="176"/>
    </location>
</feature>
<feature type="region of interest" description="Disordered" evidence="1">
    <location>
        <begin position="154"/>
        <end position="232"/>
    </location>
</feature>
<feature type="region of interest" description="Disordered" evidence="1">
    <location>
        <begin position="1"/>
        <end position="22"/>
    </location>
</feature>
<proteinExistence type="predicted"/>